<keyword evidence="3" id="KW-1185">Reference proteome</keyword>
<dbReference type="GO" id="GO:0008289">
    <property type="term" value="F:lipid binding"/>
    <property type="evidence" value="ECO:0007669"/>
    <property type="project" value="InterPro"/>
</dbReference>
<dbReference type="Proteomes" id="UP001409585">
    <property type="component" value="Unassembled WGS sequence"/>
</dbReference>
<organism evidence="2 3">
    <name type="scientific">Halioxenophilus aromaticivorans</name>
    <dbReference type="NCBI Taxonomy" id="1306992"/>
    <lineage>
        <taxon>Bacteria</taxon>
        <taxon>Pseudomonadati</taxon>
        <taxon>Pseudomonadota</taxon>
        <taxon>Gammaproteobacteria</taxon>
        <taxon>Alteromonadales</taxon>
        <taxon>Alteromonadaceae</taxon>
        <taxon>Halioxenophilus</taxon>
    </lineage>
</organism>
<dbReference type="InterPro" id="IPR023393">
    <property type="entry name" value="START-like_dom_sf"/>
</dbReference>
<dbReference type="PANTHER" id="PTHR19308">
    <property type="entry name" value="PHOSPHATIDYLCHOLINE TRANSFER PROTEIN"/>
    <property type="match status" value="1"/>
</dbReference>
<protein>
    <recommendedName>
        <fullName evidence="1">START domain-containing protein</fullName>
    </recommendedName>
</protein>
<dbReference type="EMBL" id="BAABLX010000012">
    <property type="protein sequence ID" value="GAA4941742.1"/>
    <property type="molecule type" value="Genomic_DNA"/>
</dbReference>
<accession>A0AAV3U1S2</accession>
<dbReference type="InterPro" id="IPR051213">
    <property type="entry name" value="START_lipid_transfer"/>
</dbReference>
<gene>
    <name evidence="2" type="ORF">GCM10025791_20270</name>
</gene>
<evidence type="ECO:0000313" key="2">
    <source>
        <dbReference type="EMBL" id="GAA4941742.1"/>
    </source>
</evidence>
<dbReference type="PANTHER" id="PTHR19308:SF14">
    <property type="entry name" value="START DOMAIN-CONTAINING PROTEIN"/>
    <property type="match status" value="1"/>
</dbReference>
<feature type="domain" description="START" evidence="1">
    <location>
        <begin position="74"/>
        <end position="266"/>
    </location>
</feature>
<evidence type="ECO:0000259" key="1">
    <source>
        <dbReference type="PROSITE" id="PS50848"/>
    </source>
</evidence>
<reference evidence="3" key="1">
    <citation type="journal article" date="2019" name="Int. J. Syst. Evol. Microbiol.">
        <title>The Global Catalogue of Microorganisms (GCM) 10K type strain sequencing project: providing services to taxonomists for standard genome sequencing and annotation.</title>
        <authorList>
            <consortium name="The Broad Institute Genomics Platform"/>
            <consortium name="The Broad Institute Genome Sequencing Center for Infectious Disease"/>
            <person name="Wu L."/>
            <person name="Ma J."/>
        </authorList>
    </citation>
    <scope>NUCLEOTIDE SEQUENCE [LARGE SCALE GENOMIC DNA]</scope>
    <source>
        <strain evidence="3">JCM 19134</strain>
    </source>
</reference>
<name>A0AAV3U1S2_9ALTE</name>
<dbReference type="Pfam" id="PF01852">
    <property type="entry name" value="START"/>
    <property type="match status" value="1"/>
</dbReference>
<evidence type="ECO:0000313" key="3">
    <source>
        <dbReference type="Proteomes" id="UP001409585"/>
    </source>
</evidence>
<sequence>MWGAGRVFGFKCDCVNNHNVALEKTKTLSNSIYVGTESMLKASANFGHHLSVILAALVIGIALLPGCAQLPSSWQTQKEKPPVTYSTRSSPLPALPEFKAEVTVQAPMAKVKNVLMDFARHPQWVFGCQRSEIISLDNYTDATVYQVTQLPIVRNRDVIMAAKARDGENNHDQPTFTVTLEAAPDFCQDNTSAGCQRVNQSKLVRVRQAQGSFTLTELAPEQTHVSWQQYLDPAGSLPAWLYRANLAQVPIKTLRNLKQLVESEVDGGQ</sequence>
<dbReference type="AlphaFoldDB" id="A0AAV3U1S2"/>
<comment type="caution">
    <text evidence="2">The sequence shown here is derived from an EMBL/GenBank/DDBJ whole genome shotgun (WGS) entry which is preliminary data.</text>
</comment>
<dbReference type="GO" id="GO:0005737">
    <property type="term" value="C:cytoplasm"/>
    <property type="evidence" value="ECO:0007669"/>
    <property type="project" value="UniProtKB-ARBA"/>
</dbReference>
<dbReference type="Gene3D" id="3.30.530.20">
    <property type="match status" value="1"/>
</dbReference>
<dbReference type="SUPFAM" id="SSF55961">
    <property type="entry name" value="Bet v1-like"/>
    <property type="match status" value="1"/>
</dbReference>
<proteinExistence type="predicted"/>
<dbReference type="InterPro" id="IPR002913">
    <property type="entry name" value="START_lipid-bd_dom"/>
</dbReference>
<dbReference type="PROSITE" id="PS50848">
    <property type="entry name" value="START"/>
    <property type="match status" value="1"/>
</dbReference>